<dbReference type="EMBL" id="UINC01219920">
    <property type="protein sequence ID" value="SVE47608.1"/>
    <property type="molecule type" value="Genomic_DNA"/>
</dbReference>
<proteinExistence type="predicted"/>
<dbReference type="SUPFAM" id="SSF52317">
    <property type="entry name" value="Class I glutamine amidotransferase-like"/>
    <property type="match status" value="1"/>
</dbReference>
<accession>A0A383DUU1</accession>
<sequence>VEKALRFVGGEVELVSSPDGMKNAAAVVLPGVGAFDDCVNAMQRQELIETSREFI</sequence>
<gene>
    <name evidence="1" type="ORF">METZ01_LOCUS500462</name>
</gene>
<feature type="non-terminal residue" evidence="1">
    <location>
        <position position="55"/>
    </location>
</feature>
<dbReference type="InterPro" id="IPR029062">
    <property type="entry name" value="Class_I_gatase-like"/>
</dbReference>
<feature type="non-terminal residue" evidence="1">
    <location>
        <position position="1"/>
    </location>
</feature>
<organism evidence="1">
    <name type="scientific">marine metagenome</name>
    <dbReference type="NCBI Taxonomy" id="408172"/>
    <lineage>
        <taxon>unclassified sequences</taxon>
        <taxon>metagenomes</taxon>
        <taxon>ecological metagenomes</taxon>
    </lineage>
</organism>
<reference evidence="1" key="1">
    <citation type="submission" date="2018-05" db="EMBL/GenBank/DDBJ databases">
        <authorList>
            <person name="Lanie J.A."/>
            <person name="Ng W.-L."/>
            <person name="Kazmierczak K.M."/>
            <person name="Andrzejewski T.M."/>
            <person name="Davidsen T.M."/>
            <person name="Wayne K.J."/>
            <person name="Tettelin H."/>
            <person name="Glass J.I."/>
            <person name="Rusch D."/>
            <person name="Podicherti R."/>
            <person name="Tsui H.-C.T."/>
            <person name="Winkler M.E."/>
        </authorList>
    </citation>
    <scope>NUCLEOTIDE SEQUENCE</scope>
</reference>
<protein>
    <submittedName>
        <fullName evidence="1">Uncharacterized protein</fullName>
    </submittedName>
</protein>
<dbReference type="Gene3D" id="3.40.50.880">
    <property type="match status" value="1"/>
</dbReference>
<evidence type="ECO:0000313" key="1">
    <source>
        <dbReference type="EMBL" id="SVE47608.1"/>
    </source>
</evidence>
<dbReference type="AlphaFoldDB" id="A0A383DUU1"/>
<name>A0A383DUU1_9ZZZZ</name>